<proteinExistence type="predicted"/>
<dbReference type="Proteomes" id="UP000029452">
    <property type="component" value="Unassembled WGS sequence"/>
</dbReference>
<dbReference type="PATRIC" id="fig|178606.4.peg.1026"/>
<evidence type="ECO:0000313" key="2">
    <source>
        <dbReference type="Proteomes" id="UP000029452"/>
    </source>
</evidence>
<accession>A0A094WA76</accession>
<protein>
    <submittedName>
        <fullName evidence="1">Uncharacterized protein</fullName>
    </submittedName>
</protein>
<evidence type="ECO:0000313" key="1">
    <source>
        <dbReference type="EMBL" id="KGA94448.1"/>
    </source>
</evidence>
<reference evidence="1 2" key="1">
    <citation type="submission" date="2014-06" db="EMBL/GenBank/DDBJ databases">
        <title>Draft genome sequence of iron oxidizing acidophile Leptospirillum ferriphilum DSM14647.</title>
        <authorList>
            <person name="Cardenas J.P."/>
            <person name="Lazcano M."/>
            <person name="Ossandon F.J."/>
            <person name="Corbett M."/>
            <person name="Holmes D.S."/>
            <person name="Watkin E."/>
        </authorList>
    </citation>
    <scope>NUCLEOTIDE SEQUENCE [LARGE SCALE GENOMIC DNA]</scope>
    <source>
        <strain evidence="1 2">DSM 14647</strain>
    </source>
</reference>
<organism evidence="1 2">
    <name type="scientific">Leptospirillum ferriphilum</name>
    <dbReference type="NCBI Taxonomy" id="178606"/>
    <lineage>
        <taxon>Bacteria</taxon>
        <taxon>Pseudomonadati</taxon>
        <taxon>Nitrospirota</taxon>
        <taxon>Nitrospiria</taxon>
        <taxon>Nitrospirales</taxon>
        <taxon>Nitrospiraceae</taxon>
        <taxon>Leptospirillum</taxon>
    </lineage>
</organism>
<sequence length="38" mass="4352">MVAKLITEENRRISALIMSDPEARARFARTPPPDQKQN</sequence>
<dbReference type="AlphaFoldDB" id="A0A094WA76"/>
<comment type="caution">
    <text evidence="1">The sequence shown here is derived from an EMBL/GenBank/DDBJ whole genome shotgun (WGS) entry which is preliminary data.</text>
</comment>
<dbReference type="EMBL" id="JPGK01000003">
    <property type="protein sequence ID" value="KGA94448.1"/>
    <property type="molecule type" value="Genomic_DNA"/>
</dbReference>
<name>A0A094WA76_9BACT</name>
<gene>
    <name evidence="1" type="ORF">LptCag_1211</name>
</gene>